<evidence type="ECO:0000313" key="6">
    <source>
        <dbReference type="Proteomes" id="UP000177369"/>
    </source>
</evidence>
<keyword evidence="3" id="KW-1133">Transmembrane helix</keyword>
<organism evidence="5 6">
    <name type="scientific">Candidatus Curtissbacteria bacterium RIFCSPHIGHO2_02_FULL_40_16b</name>
    <dbReference type="NCBI Taxonomy" id="1797714"/>
    <lineage>
        <taxon>Bacteria</taxon>
        <taxon>Candidatus Curtissiibacteriota</taxon>
    </lineage>
</organism>
<evidence type="ECO:0000256" key="3">
    <source>
        <dbReference type="SAM" id="Phobius"/>
    </source>
</evidence>
<keyword evidence="3" id="KW-0472">Membrane</keyword>
<sequence>MSSEHKFLLGFAAVTVVIILIGAFFLGKQSDSQQTSGQAQQTVDQSELISNAPHTVGDPGAAVVVVEFADLQCPACRSADPIVHQLLENYGEDVYYVFRHYPLSIHKNAKKAAQAAEAAASQGKFFEMVEKLYASQSDWQDSGNAQEHFETYAAEIGLNIDQFKSEINQFNDPIESDFALGNRFGVQSTPTFFINGERYSGVVQLAQFEQIINSSKEKTNGANTSESPDQQPVED</sequence>
<dbReference type="PROSITE" id="PS51352">
    <property type="entry name" value="THIOREDOXIN_2"/>
    <property type="match status" value="1"/>
</dbReference>
<dbReference type="AlphaFoldDB" id="A0A1F5G6P7"/>
<accession>A0A1F5G6P7</accession>
<keyword evidence="3" id="KW-0812">Transmembrane</keyword>
<evidence type="ECO:0000256" key="2">
    <source>
        <dbReference type="SAM" id="MobiDB-lite"/>
    </source>
</evidence>
<comment type="similarity">
    <text evidence="1">Belongs to the thioredoxin family. DsbA subfamily.</text>
</comment>
<feature type="domain" description="Thioredoxin" evidence="4">
    <location>
        <begin position="29"/>
        <end position="217"/>
    </location>
</feature>
<feature type="transmembrane region" description="Helical" evidence="3">
    <location>
        <begin position="7"/>
        <end position="26"/>
    </location>
</feature>
<dbReference type="EMBL" id="MFBD01000046">
    <property type="protein sequence ID" value="OGD87553.1"/>
    <property type="molecule type" value="Genomic_DNA"/>
</dbReference>
<dbReference type="InterPro" id="IPR012336">
    <property type="entry name" value="Thioredoxin-like_fold"/>
</dbReference>
<dbReference type="PANTHER" id="PTHR13887:SF55">
    <property type="entry name" value="SLR0313 PROTEIN"/>
    <property type="match status" value="1"/>
</dbReference>
<dbReference type="InterPro" id="IPR013766">
    <property type="entry name" value="Thioredoxin_domain"/>
</dbReference>
<dbReference type="InterPro" id="IPR036249">
    <property type="entry name" value="Thioredoxin-like_sf"/>
</dbReference>
<evidence type="ECO:0000256" key="1">
    <source>
        <dbReference type="ARBA" id="ARBA00005791"/>
    </source>
</evidence>
<dbReference type="STRING" id="1797714.A3D04_04700"/>
<gene>
    <name evidence="5" type="ORF">A3D04_04700</name>
</gene>
<dbReference type="Proteomes" id="UP000177369">
    <property type="component" value="Unassembled WGS sequence"/>
</dbReference>
<protein>
    <recommendedName>
        <fullName evidence="4">Thioredoxin domain-containing protein</fullName>
    </recommendedName>
</protein>
<evidence type="ECO:0000313" key="5">
    <source>
        <dbReference type="EMBL" id="OGD87553.1"/>
    </source>
</evidence>
<feature type="region of interest" description="Disordered" evidence="2">
    <location>
        <begin position="214"/>
        <end position="235"/>
    </location>
</feature>
<dbReference type="Pfam" id="PF13462">
    <property type="entry name" value="Thioredoxin_4"/>
    <property type="match status" value="1"/>
</dbReference>
<evidence type="ECO:0000259" key="4">
    <source>
        <dbReference type="PROSITE" id="PS51352"/>
    </source>
</evidence>
<name>A0A1F5G6P7_9BACT</name>
<reference evidence="5 6" key="1">
    <citation type="journal article" date="2016" name="Nat. Commun.">
        <title>Thousands of microbial genomes shed light on interconnected biogeochemical processes in an aquifer system.</title>
        <authorList>
            <person name="Anantharaman K."/>
            <person name="Brown C.T."/>
            <person name="Hug L.A."/>
            <person name="Sharon I."/>
            <person name="Castelle C.J."/>
            <person name="Probst A.J."/>
            <person name="Thomas B.C."/>
            <person name="Singh A."/>
            <person name="Wilkins M.J."/>
            <person name="Karaoz U."/>
            <person name="Brodie E.L."/>
            <person name="Williams K.H."/>
            <person name="Hubbard S.S."/>
            <person name="Banfield J.F."/>
        </authorList>
    </citation>
    <scope>NUCLEOTIDE SEQUENCE [LARGE SCALE GENOMIC DNA]</scope>
</reference>
<dbReference type="SUPFAM" id="SSF52833">
    <property type="entry name" value="Thioredoxin-like"/>
    <property type="match status" value="1"/>
</dbReference>
<comment type="caution">
    <text evidence="5">The sequence shown here is derived from an EMBL/GenBank/DDBJ whole genome shotgun (WGS) entry which is preliminary data.</text>
</comment>
<dbReference type="PANTHER" id="PTHR13887">
    <property type="entry name" value="GLUTATHIONE S-TRANSFERASE KAPPA"/>
    <property type="match status" value="1"/>
</dbReference>
<proteinExistence type="inferred from homology"/>
<dbReference type="Gene3D" id="3.40.30.10">
    <property type="entry name" value="Glutaredoxin"/>
    <property type="match status" value="1"/>
</dbReference>